<protein>
    <submittedName>
        <fullName evidence="1">Uncharacterized protein</fullName>
    </submittedName>
</protein>
<comment type="caution">
    <text evidence="1">The sequence shown here is derived from an EMBL/GenBank/DDBJ whole genome shotgun (WGS) entry which is preliminary data.</text>
</comment>
<dbReference type="Proteomes" id="UP000032142">
    <property type="component" value="Unassembled WGS sequence"/>
</dbReference>
<proteinExistence type="predicted"/>
<reference evidence="2" key="1">
    <citation type="submission" date="2014-09" db="EMBL/GenBank/DDBJ databases">
        <authorList>
            <person name="Mudge J."/>
            <person name="Ramaraj T."/>
            <person name="Lindquist I.E."/>
            <person name="Bharti A.K."/>
            <person name="Sundararajan A."/>
            <person name="Cameron C.T."/>
            <person name="Woodward J.E."/>
            <person name="May G.D."/>
            <person name="Brubaker C."/>
            <person name="Broadhvest J."/>
            <person name="Wilkins T.A."/>
        </authorList>
    </citation>
    <scope>NUCLEOTIDE SEQUENCE</scope>
    <source>
        <strain evidence="2">cv. AKA8401</strain>
    </source>
</reference>
<accession>A0A0B0MWI4</accession>
<name>A0A0B0MWI4_GOSAR</name>
<keyword evidence="2" id="KW-1185">Reference proteome</keyword>
<sequence>MCGSRECMHEMIAPMT</sequence>
<dbReference type="EMBL" id="JRRC01424496">
    <property type="protein sequence ID" value="KHG05140.1"/>
    <property type="molecule type" value="Genomic_DNA"/>
</dbReference>
<organism evidence="1 2">
    <name type="scientific">Gossypium arboreum</name>
    <name type="common">Tree cotton</name>
    <name type="synonym">Gossypium nanking</name>
    <dbReference type="NCBI Taxonomy" id="29729"/>
    <lineage>
        <taxon>Eukaryota</taxon>
        <taxon>Viridiplantae</taxon>
        <taxon>Streptophyta</taxon>
        <taxon>Embryophyta</taxon>
        <taxon>Tracheophyta</taxon>
        <taxon>Spermatophyta</taxon>
        <taxon>Magnoliopsida</taxon>
        <taxon>eudicotyledons</taxon>
        <taxon>Gunneridae</taxon>
        <taxon>Pentapetalae</taxon>
        <taxon>rosids</taxon>
        <taxon>malvids</taxon>
        <taxon>Malvales</taxon>
        <taxon>Malvaceae</taxon>
        <taxon>Malvoideae</taxon>
        <taxon>Gossypium</taxon>
    </lineage>
</organism>
<dbReference type="AlphaFoldDB" id="A0A0B0MWI4"/>
<gene>
    <name evidence="1" type="ORF">F383_31314</name>
</gene>
<evidence type="ECO:0000313" key="1">
    <source>
        <dbReference type="EMBL" id="KHG05140.1"/>
    </source>
</evidence>
<evidence type="ECO:0000313" key="2">
    <source>
        <dbReference type="Proteomes" id="UP000032142"/>
    </source>
</evidence>